<evidence type="ECO:0000256" key="9">
    <source>
        <dbReference type="RuleBase" id="RU003357"/>
    </source>
</evidence>
<dbReference type="InterPro" id="IPR000531">
    <property type="entry name" value="Beta-barrel_TonB"/>
</dbReference>
<dbReference type="InterPro" id="IPR037066">
    <property type="entry name" value="Plug_dom_sf"/>
</dbReference>
<dbReference type="InterPro" id="IPR036942">
    <property type="entry name" value="Beta-barrel_TonB_sf"/>
</dbReference>
<evidence type="ECO:0000256" key="6">
    <source>
        <dbReference type="ARBA" id="ARBA00023136"/>
    </source>
</evidence>
<gene>
    <name evidence="14" type="ORF">HME7025_01973</name>
</gene>
<dbReference type="NCBIfam" id="TIGR04057">
    <property type="entry name" value="SusC_RagA_signa"/>
    <property type="match status" value="1"/>
</dbReference>
<feature type="domain" description="TonB-dependent receptor plug" evidence="13">
    <location>
        <begin position="116"/>
        <end position="232"/>
    </location>
</feature>
<evidence type="ECO:0000256" key="10">
    <source>
        <dbReference type="SAM" id="MobiDB-lite"/>
    </source>
</evidence>
<keyword evidence="3 8" id="KW-1134">Transmembrane beta strand</keyword>
<dbReference type="Gene3D" id="2.170.130.10">
    <property type="entry name" value="TonB-dependent receptor, plug domain"/>
    <property type="match status" value="1"/>
</dbReference>
<comment type="subcellular location">
    <subcellularLocation>
        <location evidence="1 8">Cell outer membrane</location>
        <topology evidence="1 8">Multi-pass membrane protein</topology>
    </subcellularLocation>
</comment>
<keyword evidence="7 8" id="KW-0998">Cell outer membrane</keyword>
<dbReference type="PROSITE" id="PS51257">
    <property type="entry name" value="PROKAR_LIPOPROTEIN"/>
    <property type="match status" value="1"/>
</dbReference>
<evidence type="ECO:0000256" key="7">
    <source>
        <dbReference type="ARBA" id="ARBA00023237"/>
    </source>
</evidence>
<dbReference type="RefSeq" id="WP_109323481.1">
    <property type="nucleotide sequence ID" value="NZ_CP029346.1"/>
</dbReference>
<feature type="domain" description="TonB-dependent receptor-like beta-barrel" evidence="12">
    <location>
        <begin position="431"/>
        <end position="916"/>
    </location>
</feature>
<feature type="compositionally biased region" description="Low complexity" evidence="10">
    <location>
        <begin position="44"/>
        <end position="58"/>
    </location>
</feature>
<evidence type="ECO:0000313" key="15">
    <source>
        <dbReference type="Proteomes" id="UP000245468"/>
    </source>
</evidence>
<feature type="chain" id="PRO_5015738772" evidence="11">
    <location>
        <begin position="21"/>
        <end position="1049"/>
    </location>
</feature>
<dbReference type="InterPro" id="IPR012910">
    <property type="entry name" value="Plug_dom"/>
</dbReference>
<keyword evidence="6 8" id="KW-0472">Membrane</keyword>
<dbReference type="InterPro" id="IPR008969">
    <property type="entry name" value="CarboxyPept-like_regulatory"/>
</dbReference>
<dbReference type="KEGG" id="psez:HME7025_01973"/>
<dbReference type="GO" id="GO:0009279">
    <property type="term" value="C:cell outer membrane"/>
    <property type="evidence" value="ECO:0007669"/>
    <property type="project" value="UniProtKB-SubCell"/>
</dbReference>
<dbReference type="Pfam" id="PF00593">
    <property type="entry name" value="TonB_dep_Rec_b-barrel"/>
    <property type="match status" value="1"/>
</dbReference>
<keyword evidence="5 9" id="KW-0798">TonB box</keyword>
<evidence type="ECO:0000256" key="4">
    <source>
        <dbReference type="ARBA" id="ARBA00022692"/>
    </source>
</evidence>
<sequence>MKKLLLLGVLVVVSCAPLIAQMKQVTGKVTSSDDGSALPGVSVSAKGSSRGTTTSSDGSYSIQVADGASLVYSFVGYTSQTIAVGNRSVVNVSLVSDVKQLSEVVVVGYGTRKRTEFTGSASTIKAATIAERPVQSFSQGLTGQAAGVNITQPNGLLNNPPVIRVRGLSSLSLSSFPLVVIDGIPISTDNVSANSTTNNPLADINPSDIESIDVLKDAASAAIYGSRAGAGVLLITTKRGKSGKAKVSIDSWAGVSQAVRLPKVLNAQQYMDHKNMAIANALLLNPNAITSTQRNSENKSFLPNYNPDGSLIDTDWYKEVYQTGVSQNHNLTISGGNDKTTYYFSGGYSDQDGFLRSNSFQRRSGRFNMDHQATKWLKLTANFNYSNTYNKAPMSGSNAGGAFNTSGLGRIAVAQVPNLPAYLPDGSYNLENNTVGRLNNLLPAQFPNPAVVRDLDKITSENTRLIANLGAEVRLAEGLSAKTSYSWDRRNTENIRFFNPFNGDGWSTSGDAYNNTARSDNWNWINTLQYNVTLAEKHNISAIVGSDVQKTRVLNWGAQRQTLADFFFTDFQGNFGTNLAAGNGISQVAYEAYFANLSYNFKGKYFVSGNLRRDGNSALSSENRWGDFGGVSLGWTVSEEEFFKGMDLGNTISNLRLKASYGKVGNGNVPNAYGSYSTFGSGLYGAVPTLSFNQAGNKDLKWETSAQTNVGIDVSFLNDRITLEANYYYKDINNLILNVPQAPSKGIPGNSILANVGSMYNKGFEVAITATPINTGKFSWNTSLNFATNENMVTSLVDANTPILTNTSGLEATSITKVGYSAAQIYGVKTGGVNPANGRRIFIKRDGTQVQYQHLGGALAWTTLDGKATTSPSSEQQILGNTLPTFYGGFNNTLKYAGFDLALNFTFSGGNYIYNGSQAGLRDQRVWNNSTDVLSSWKKEGDITEIPRAVYGDNVSNGSSFLIDANIQKGDFLRLQTATLGYKIPADLSRLGITSLRVYAQATNLFLWTPYKGVDPEISSNGDSNLASGIERNTIPQARAFTFGINIGL</sequence>
<accession>A0A2S2DWZ4</accession>
<dbReference type="SUPFAM" id="SSF49464">
    <property type="entry name" value="Carboxypeptidase regulatory domain-like"/>
    <property type="match status" value="1"/>
</dbReference>
<dbReference type="NCBIfam" id="TIGR04056">
    <property type="entry name" value="OMP_RagA_SusC"/>
    <property type="match status" value="1"/>
</dbReference>
<keyword evidence="4 8" id="KW-0812">Transmembrane</keyword>
<dbReference type="SUPFAM" id="SSF56935">
    <property type="entry name" value="Porins"/>
    <property type="match status" value="1"/>
</dbReference>
<dbReference type="InterPro" id="IPR023997">
    <property type="entry name" value="TonB-dep_OMP_SusC/RagA_CS"/>
</dbReference>
<dbReference type="Gene3D" id="2.60.40.1120">
    <property type="entry name" value="Carboxypeptidase-like, regulatory domain"/>
    <property type="match status" value="1"/>
</dbReference>
<keyword evidence="15" id="KW-1185">Reference proteome</keyword>
<dbReference type="Proteomes" id="UP000245468">
    <property type="component" value="Chromosome"/>
</dbReference>
<dbReference type="Pfam" id="PF07715">
    <property type="entry name" value="Plug"/>
    <property type="match status" value="1"/>
</dbReference>
<keyword evidence="2 8" id="KW-0813">Transport</keyword>
<evidence type="ECO:0000256" key="8">
    <source>
        <dbReference type="PROSITE-ProRule" id="PRU01360"/>
    </source>
</evidence>
<keyword evidence="11" id="KW-0732">Signal</keyword>
<protein>
    <submittedName>
        <fullName evidence="14">TonB-dependent receptor SusC</fullName>
    </submittedName>
</protein>
<evidence type="ECO:0000259" key="12">
    <source>
        <dbReference type="Pfam" id="PF00593"/>
    </source>
</evidence>
<dbReference type="InterPro" id="IPR039426">
    <property type="entry name" value="TonB-dep_rcpt-like"/>
</dbReference>
<feature type="region of interest" description="Disordered" evidence="10">
    <location>
        <begin position="29"/>
        <end position="58"/>
    </location>
</feature>
<evidence type="ECO:0000256" key="3">
    <source>
        <dbReference type="ARBA" id="ARBA00022452"/>
    </source>
</evidence>
<evidence type="ECO:0000256" key="1">
    <source>
        <dbReference type="ARBA" id="ARBA00004571"/>
    </source>
</evidence>
<dbReference type="OrthoDB" id="9768177at2"/>
<dbReference type="Pfam" id="PF13715">
    <property type="entry name" value="CarbopepD_reg_2"/>
    <property type="match status" value="1"/>
</dbReference>
<proteinExistence type="inferred from homology"/>
<dbReference type="AlphaFoldDB" id="A0A2S2DWZ4"/>
<feature type="signal peptide" evidence="11">
    <location>
        <begin position="1"/>
        <end position="20"/>
    </location>
</feature>
<evidence type="ECO:0000313" key="14">
    <source>
        <dbReference type="EMBL" id="AWL09822.1"/>
    </source>
</evidence>
<evidence type="ECO:0000259" key="13">
    <source>
        <dbReference type="Pfam" id="PF07715"/>
    </source>
</evidence>
<organism evidence="14 15">
    <name type="scientific">Aquirufa nivalisilvae</name>
    <dbReference type="NCBI Taxonomy" id="2516557"/>
    <lineage>
        <taxon>Bacteria</taxon>
        <taxon>Pseudomonadati</taxon>
        <taxon>Bacteroidota</taxon>
        <taxon>Cytophagia</taxon>
        <taxon>Cytophagales</taxon>
        <taxon>Flectobacillaceae</taxon>
        <taxon>Aquirufa</taxon>
    </lineage>
</organism>
<evidence type="ECO:0000256" key="2">
    <source>
        <dbReference type="ARBA" id="ARBA00022448"/>
    </source>
</evidence>
<keyword evidence="14" id="KW-0675">Receptor</keyword>
<dbReference type="EMBL" id="CP029346">
    <property type="protein sequence ID" value="AWL09822.1"/>
    <property type="molecule type" value="Genomic_DNA"/>
</dbReference>
<evidence type="ECO:0000256" key="5">
    <source>
        <dbReference type="ARBA" id="ARBA00023077"/>
    </source>
</evidence>
<name>A0A2S2DWZ4_9BACT</name>
<evidence type="ECO:0000256" key="11">
    <source>
        <dbReference type="SAM" id="SignalP"/>
    </source>
</evidence>
<comment type="similarity">
    <text evidence="8 9">Belongs to the TonB-dependent receptor family.</text>
</comment>
<dbReference type="PROSITE" id="PS52016">
    <property type="entry name" value="TONB_DEPENDENT_REC_3"/>
    <property type="match status" value="1"/>
</dbReference>
<dbReference type="Gene3D" id="2.40.170.20">
    <property type="entry name" value="TonB-dependent receptor, beta-barrel domain"/>
    <property type="match status" value="1"/>
</dbReference>
<reference evidence="15" key="1">
    <citation type="submission" date="2018-05" db="EMBL/GenBank/DDBJ databases">
        <title>Pseudarcicella sp. HME7025 Genome sequencing and assembly.</title>
        <authorList>
            <person name="Kim H."/>
            <person name="Kang H."/>
            <person name="Joh K."/>
        </authorList>
    </citation>
    <scope>NUCLEOTIDE SEQUENCE [LARGE SCALE GENOMIC DNA]</scope>
    <source>
        <strain evidence="15">HME7025</strain>
    </source>
</reference>
<dbReference type="InterPro" id="IPR023996">
    <property type="entry name" value="TonB-dep_OMP_SusC/RagA"/>
</dbReference>